<dbReference type="Gene3D" id="3.30.70.3550">
    <property type="entry name" value="Leucyl/phenylalanyl-tRNA-protein transferase, N-terminal domain"/>
    <property type="match status" value="1"/>
</dbReference>
<dbReference type="AlphaFoldDB" id="A0A2M9ZF84"/>
<comment type="catalytic activity">
    <reaction evidence="4">
        <text>L-phenylalanyl-tRNA(Phe) + an N-terminal L-alpha-aminoacyl-[protein] = an N-terminal L-phenylalanyl-L-alpha-aminoacyl-[protein] + tRNA(Phe)</text>
        <dbReference type="Rhea" id="RHEA:43632"/>
        <dbReference type="Rhea" id="RHEA-COMP:9668"/>
        <dbReference type="Rhea" id="RHEA-COMP:9699"/>
        <dbReference type="Rhea" id="RHEA-COMP:10636"/>
        <dbReference type="Rhea" id="RHEA-COMP:10637"/>
        <dbReference type="ChEBI" id="CHEBI:78442"/>
        <dbReference type="ChEBI" id="CHEBI:78531"/>
        <dbReference type="ChEBI" id="CHEBI:78597"/>
        <dbReference type="ChEBI" id="CHEBI:83561"/>
        <dbReference type="EC" id="2.3.2.6"/>
    </reaction>
</comment>
<dbReference type="SUPFAM" id="SSF55729">
    <property type="entry name" value="Acyl-CoA N-acyltransferases (Nat)"/>
    <property type="match status" value="1"/>
</dbReference>
<dbReference type="Proteomes" id="UP000231912">
    <property type="component" value="Unassembled WGS sequence"/>
</dbReference>
<comment type="function">
    <text evidence="4">Functions in the N-end rule pathway of protein degradation where it conjugates Leu, Phe and, less efficiently, Met from aminoacyl-tRNAs to the N-termini of proteins containing an N-terminal arginine or lysine.</text>
</comment>
<dbReference type="PANTHER" id="PTHR30098">
    <property type="entry name" value="LEUCYL/PHENYLALANYL-TRNA--PROTEIN TRANSFERASE"/>
    <property type="match status" value="1"/>
</dbReference>
<organism evidence="5 6">
    <name type="scientific">Leptospira wolffii</name>
    <dbReference type="NCBI Taxonomy" id="409998"/>
    <lineage>
        <taxon>Bacteria</taxon>
        <taxon>Pseudomonadati</taxon>
        <taxon>Spirochaetota</taxon>
        <taxon>Spirochaetia</taxon>
        <taxon>Leptospirales</taxon>
        <taxon>Leptospiraceae</taxon>
        <taxon>Leptospira</taxon>
    </lineage>
</organism>
<evidence type="ECO:0000313" key="6">
    <source>
        <dbReference type="Proteomes" id="UP000231912"/>
    </source>
</evidence>
<dbReference type="EMBL" id="NPDT01000001">
    <property type="protein sequence ID" value="PJZ67034.1"/>
    <property type="molecule type" value="Genomic_DNA"/>
</dbReference>
<dbReference type="HAMAP" id="MF_00688">
    <property type="entry name" value="Leu_Phe_trans"/>
    <property type="match status" value="1"/>
</dbReference>
<comment type="catalytic activity">
    <reaction evidence="4">
        <text>N-terminal L-lysyl-[protein] + L-leucyl-tRNA(Leu) = N-terminal L-leucyl-L-lysyl-[protein] + tRNA(Leu) + H(+)</text>
        <dbReference type="Rhea" id="RHEA:12340"/>
        <dbReference type="Rhea" id="RHEA-COMP:9613"/>
        <dbReference type="Rhea" id="RHEA-COMP:9622"/>
        <dbReference type="Rhea" id="RHEA-COMP:12670"/>
        <dbReference type="Rhea" id="RHEA-COMP:12671"/>
        <dbReference type="ChEBI" id="CHEBI:15378"/>
        <dbReference type="ChEBI" id="CHEBI:65249"/>
        <dbReference type="ChEBI" id="CHEBI:78442"/>
        <dbReference type="ChEBI" id="CHEBI:78494"/>
        <dbReference type="ChEBI" id="CHEBI:133043"/>
        <dbReference type="EC" id="2.3.2.6"/>
    </reaction>
</comment>
<reference evidence="5 6" key="1">
    <citation type="submission" date="2017-07" db="EMBL/GenBank/DDBJ databases">
        <title>Leptospira spp. isolated from tropical soils.</title>
        <authorList>
            <person name="Thibeaux R."/>
            <person name="Iraola G."/>
            <person name="Ferres I."/>
            <person name="Bierque E."/>
            <person name="Girault D."/>
            <person name="Soupe-Gilbert M.-E."/>
            <person name="Picardeau M."/>
            <person name="Goarant C."/>
        </authorList>
    </citation>
    <scope>NUCLEOTIDE SEQUENCE [LARGE SCALE GENOMIC DNA]</scope>
    <source>
        <strain evidence="5 6">FH2-C-A2</strain>
    </source>
</reference>
<comment type="similarity">
    <text evidence="4">Belongs to the L/F-transferase family.</text>
</comment>
<evidence type="ECO:0000256" key="3">
    <source>
        <dbReference type="ARBA" id="ARBA00023315"/>
    </source>
</evidence>
<dbReference type="EC" id="2.3.2.6" evidence="4"/>
<gene>
    <name evidence="4" type="primary">aat</name>
    <name evidence="5" type="ORF">CH371_02850</name>
</gene>
<comment type="caution">
    <text evidence="5">The sequence shown here is derived from an EMBL/GenBank/DDBJ whole genome shotgun (WGS) entry which is preliminary data.</text>
</comment>
<evidence type="ECO:0000256" key="4">
    <source>
        <dbReference type="HAMAP-Rule" id="MF_00688"/>
    </source>
</evidence>
<dbReference type="GO" id="GO:0005737">
    <property type="term" value="C:cytoplasm"/>
    <property type="evidence" value="ECO:0007669"/>
    <property type="project" value="UniProtKB-SubCell"/>
</dbReference>
<dbReference type="FunFam" id="3.40.630.70:FF:000001">
    <property type="entry name" value="Leucyl/phenylalanyl-tRNA--protein transferase"/>
    <property type="match status" value="1"/>
</dbReference>
<dbReference type="InterPro" id="IPR042203">
    <property type="entry name" value="Leu/Phe-tRNA_Trfase_C"/>
</dbReference>
<evidence type="ECO:0000313" key="5">
    <source>
        <dbReference type="EMBL" id="PJZ67034.1"/>
    </source>
</evidence>
<dbReference type="InterPro" id="IPR004616">
    <property type="entry name" value="Leu/Phe-tRNA_Trfase"/>
</dbReference>
<dbReference type="Gene3D" id="3.40.630.70">
    <property type="entry name" value="Leucyl/phenylalanyl-tRNA-protein transferase, C-terminal domain"/>
    <property type="match status" value="1"/>
</dbReference>
<dbReference type="GO" id="GO:0030163">
    <property type="term" value="P:protein catabolic process"/>
    <property type="evidence" value="ECO:0007669"/>
    <property type="project" value="UniProtKB-UniRule"/>
</dbReference>
<comment type="catalytic activity">
    <reaction evidence="4">
        <text>N-terminal L-arginyl-[protein] + L-leucyl-tRNA(Leu) = N-terminal L-leucyl-L-arginyl-[protein] + tRNA(Leu) + H(+)</text>
        <dbReference type="Rhea" id="RHEA:50416"/>
        <dbReference type="Rhea" id="RHEA-COMP:9613"/>
        <dbReference type="Rhea" id="RHEA-COMP:9622"/>
        <dbReference type="Rhea" id="RHEA-COMP:12672"/>
        <dbReference type="Rhea" id="RHEA-COMP:12673"/>
        <dbReference type="ChEBI" id="CHEBI:15378"/>
        <dbReference type="ChEBI" id="CHEBI:64719"/>
        <dbReference type="ChEBI" id="CHEBI:78442"/>
        <dbReference type="ChEBI" id="CHEBI:78494"/>
        <dbReference type="ChEBI" id="CHEBI:133044"/>
        <dbReference type="EC" id="2.3.2.6"/>
    </reaction>
</comment>
<dbReference type="Pfam" id="PF03588">
    <property type="entry name" value="Leu_Phe_trans"/>
    <property type="match status" value="1"/>
</dbReference>
<dbReference type="GO" id="GO:0008914">
    <property type="term" value="F:leucyl-tRNA--protein transferase activity"/>
    <property type="evidence" value="ECO:0007669"/>
    <property type="project" value="UniProtKB-UniRule"/>
</dbReference>
<dbReference type="InterPro" id="IPR042221">
    <property type="entry name" value="Leu/Phe-tRNA_Trfase_N"/>
</dbReference>
<keyword evidence="3 4" id="KW-0012">Acyltransferase</keyword>
<proteinExistence type="inferred from homology"/>
<dbReference type="NCBIfam" id="TIGR00667">
    <property type="entry name" value="aat"/>
    <property type="match status" value="1"/>
</dbReference>
<comment type="subcellular location">
    <subcellularLocation>
        <location evidence="4">Cytoplasm</location>
    </subcellularLocation>
</comment>
<accession>A0A2M9ZF84</accession>
<protein>
    <recommendedName>
        <fullName evidence="4">Leucyl/phenylalanyl-tRNA--protein transferase</fullName>
        <ecNumber evidence="4">2.3.2.6</ecNumber>
    </recommendedName>
    <alternativeName>
        <fullName evidence="4">L/F-transferase</fullName>
    </alternativeName>
    <alternativeName>
        <fullName evidence="4">Leucyltransferase</fullName>
    </alternativeName>
    <alternativeName>
        <fullName evidence="4">Phenyalanyltransferase</fullName>
    </alternativeName>
</protein>
<sequence length="232" mass="26718">MENPKQNDSTLPIIRDFSDFFSDPRISTEEVVGIGGDLSLDRLLYAYTHGIFPWADKPLLWFSLDPRAIFDLNVLHISSRVKRKIRQKKYSITFNRAFEQVMRCCAYREDEQTWITDTFLRGFARLNREGYAHSLEVWDEEGRLGGGVYGVAIGKFFAGESMFSFLPDFGKIGLHFLFETLKKDGFTLFDTQQMNPVTLGLGAYEIPKKKFLDRLSEAVSPPSKWNPPSFEM</sequence>
<evidence type="ECO:0000256" key="1">
    <source>
        <dbReference type="ARBA" id="ARBA00022490"/>
    </source>
</evidence>
<keyword evidence="2 4" id="KW-0808">Transferase</keyword>
<dbReference type="InterPro" id="IPR016181">
    <property type="entry name" value="Acyl_CoA_acyltransferase"/>
</dbReference>
<name>A0A2M9ZF84_9LEPT</name>
<keyword evidence="1 4" id="KW-0963">Cytoplasm</keyword>
<evidence type="ECO:0000256" key="2">
    <source>
        <dbReference type="ARBA" id="ARBA00022679"/>
    </source>
</evidence>
<dbReference type="PANTHER" id="PTHR30098:SF2">
    <property type="entry name" value="LEUCYL_PHENYLALANYL-TRNA--PROTEIN TRANSFERASE"/>
    <property type="match status" value="1"/>
</dbReference>